<dbReference type="Pfam" id="PF09296">
    <property type="entry name" value="NUDIX-like"/>
    <property type="match status" value="1"/>
</dbReference>
<dbReference type="InterPro" id="IPR020084">
    <property type="entry name" value="NUDIX_hydrolase_CS"/>
</dbReference>
<evidence type="ECO:0000256" key="1">
    <source>
        <dbReference type="ARBA" id="ARBA00001946"/>
    </source>
</evidence>
<dbReference type="InterPro" id="IPR015797">
    <property type="entry name" value="NUDIX_hydrolase-like_dom_sf"/>
</dbReference>
<evidence type="ECO:0000256" key="6">
    <source>
        <dbReference type="ARBA" id="ARBA00022801"/>
    </source>
</evidence>
<dbReference type="PROSITE" id="PS51462">
    <property type="entry name" value="NUDIX"/>
    <property type="match status" value="1"/>
</dbReference>
<dbReference type="InterPro" id="IPR015376">
    <property type="entry name" value="Znr_NADH_PPase"/>
</dbReference>
<dbReference type="RefSeq" id="WP_209594910.1">
    <property type="nucleotide sequence ID" value="NZ_JAGJCF010000007.1"/>
</dbReference>
<reference evidence="13 14" key="1">
    <citation type="submission" date="2021-04" db="EMBL/GenBank/DDBJ databases">
        <title>Whole genome sequence of Jiella sp. KSK16Y-1.</title>
        <authorList>
            <person name="Tuo L."/>
        </authorList>
    </citation>
    <scope>NUCLEOTIDE SEQUENCE [LARGE SCALE GENOMIC DNA]</scope>
    <source>
        <strain evidence="13 14">KSK16Y-1</strain>
    </source>
</reference>
<dbReference type="Gene3D" id="3.90.79.20">
    <property type="match status" value="1"/>
</dbReference>
<organism evidence="13 14">
    <name type="scientific">Jiella mangrovi</name>
    <dbReference type="NCBI Taxonomy" id="2821407"/>
    <lineage>
        <taxon>Bacteria</taxon>
        <taxon>Pseudomonadati</taxon>
        <taxon>Pseudomonadota</taxon>
        <taxon>Alphaproteobacteria</taxon>
        <taxon>Hyphomicrobiales</taxon>
        <taxon>Aurantimonadaceae</taxon>
        <taxon>Jiella</taxon>
    </lineage>
</organism>
<keyword evidence="13" id="KW-0560">Oxidoreductase</keyword>
<comment type="similarity">
    <text evidence="3">Belongs to the Nudix hydrolase family. NudC subfamily.</text>
</comment>
<evidence type="ECO:0000256" key="5">
    <source>
        <dbReference type="ARBA" id="ARBA00022723"/>
    </source>
</evidence>
<accession>A0ABS4BI35</accession>
<dbReference type="EC" id="3.6.1.22" evidence="4"/>
<dbReference type="SUPFAM" id="SSF55811">
    <property type="entry name" value="Nudix"/>
    <property type="match status" value="1"/>
</dbReference>
<feature type="domain" description="Nudix hydrolase" evidence="12">
    <location>
        <begin position="177"/>
        <end position="303"/>
    </location>
</feature>
<evidence type="ECO:0000313" key="13">
    <source>
        <dbReference type="EMBL" id="MBP0616424.1"/>
    </source>
</evidence>
<protein>
    <recommendedName>
        <fullName evidence="4">NAD(+) diphosphatase</fullName>
        <ecNumber evidence="4">3.6.1.22</ecNumber>
    </recommendedName>
</protein>
<evidence type="ECO:0000313" key="14">
    <source>
        <dbReference type="Proteomes" id="UP000678276"/>
    </source>
</evidence>
<keyword evidence="8" id="KW-0520">NAD</keyword>
<dbReference type="InterPro" id="IPR049734">
    <property type="entry name" value="NudC-like_C"/>
</dbReference>
<evidence type="ECO:0000256" key="11">
    <source>
        <dbReference type="SAM" id="MobiDB-lite"/>
    </source>
</evidence>
<comment type="cofactor">
    <cofactor evidence="2">
        <name>Zn(2+)</name>
        <dbReference type="ChEBI" id="CHEBI:29105"/>
    </cofactor>
</comment>
<evidence type="ECO:0000256" key="3">
    <source>
        <dbReference type="ARBA" id="ARBA00009595"/>
    </source>
</evidence>
<dbReference type="InterPro" id="IPR020476">
    <property type="entry name" value="Nudix_hydrolase"/>
</dbReference>
<dbReference type="PANTHER" id="PTHR42904">
    <property type="entry name" value="NUDIX HYDROLASE, NUDC SUBFAMILY"/>
    <property type="match status" value="1"/>
</dbReference>
<proteinExistence type="inferred from homology"/>
<feature type="region of interest" description="Disordered" evidence="11">
    <location>
        <begin position="1"/>
        <end position="26"/>
    </location>
</feature>
<keyword evidence="7" id="KW-0460">Magnesium</keyword>
<dbReference type="PANTHER" id="PTHR42904:SF6">
    <property type="entry name" value="NAD-CAPPED RNA HYDROLASE NUDT12"/>
    <property type="match status" value="1"/>
</dbReference>
<dbReference type="InterPro" id="IPR015375">
    <property type="entry name" value="NADH_PPase-like_N"/>
</dbReference>
<dbReference type="PRINTS" id="PR00502">
    <property type="entry name" value="NUDIXFAMILY"/>
</dbReference>
<comment type="catalytic activity">
    <reaction evidence="9">
        <text>a 5'-end NAD(+)-phospho-ribonucleoside in mRNA + H2O = a 5'-end phospho-adenosine-phospho-ribonucleoside in mRNA + beta-nicotinamide D-ribonucleotide + 2 H(+)</text>
        <dbReference type="Rhea" id="RHEA:60876"/>
        <dbReference type="Rhea" id="RHEA-COMP:15698"/>
        <dbReference type="Rhea" id="RHEA-COMP:15719"/>
        <dbReference type="ChEBI" id="CHEBI:14649"/>
        <dbReference type="ChEBI" id="CHEBI:15377"/>
        <dbReference type="ChEBI" id="CHEBI:15378"/>
        <dbReference type="ChEBI" id="CHEBI:144029"/>
        <dbReference type="ChEBI" id="CHEBI:144051"/>
    </reaction>
    <physiologicalReaction direction="left-to-right" evidence="9">
        <dbReference type="Rhea" id="RHEA:60877"/>
    </physiologicalReaction>
</comment>
<evidence type="ECO:0000256" key="2">
    <source>
        <dbReference type="ARBA" id="ARBA00001947"/>
    </source>
</evidence>
<comment type="cofactor">
    <cofactor evidence="1">
        <name>Mg(2+)</name>
        <dbReference type="ChEBI" id="CHEBI:18420"/>
    </cofactor>
</comment>
<sequence length="331" mass="36162">MSETERQAGLRPEISRNTGFSRNDLRRDGELRTAESLSAALGHPGASLHLTAGEKWLVKTDGPALSAAFSIPEARALGADLDQAILLGFDATDRPVLAAIAPLEEDALDPGLAAMNLRAIAMEARLDPEIEGRLGQAAHLIQWHGKNRFCGTCGQPMRSAAAGYRRECTACDAVVFPRTDPVTIMLVHDGRDRCILGRQPRFPENFWSCLAGFVEPGETLEDAVRRETMEEAGITVGEVAFHASQPWPFPCNLMIGCLALATSETIHFDVDELEACRWFSRDEVRAMLEERHPDGLLVPKPFAIAHHLIKAFAEDGPPAAGCRLKPLDARR</sequence>
<dbReference type="InterPro" id="IPR000086">
    <property type="entry name" value="NUDIX_hydrolase_dom"/>
</dbReference>
<evidence type="ECO:0000256" key="10">
    <source>
        <dbReference type="RuleBase" id="RU003476"/>
    </source>
</evidence>
<dbReference type="GO" id="GO:0016787">
    <property type="term" value="F:hydrolase activity"/>
    <property type="evidence" value="ECO:0007669"/>
    <property type="project" value="UniProtKB-KW"/>
</dbReference>
<dbReference type="Proteomes" id="UP000678276">
    <property type="component" value="Unassembled WGS sequence"/>
</dbReference>
<comment type="caution">
    <text evidence="13">The sequence shown here is derived from an EMBL/GenBank/DDBJ whole genome shotgun (WGS) entry which is preliminary data.</text>
</comment>
<dbReference type="Pfam" id="PF09297">
    <property type="entry name" value="Zn_ribbon_NUD"/>
    <property type="match status" value="1"/>
</dbReference>
<name>A0ABS4BI35_9HYPH</name>
<gene>
    <name evidence="13" type="primary">nudC</name>
    <name evidence="13" type="ORF">J6595_12610</name>
</gene>
<dbReference type="GO" id="GO:0016491">
    <property type="term" value="F:oxidoreductase activity"/>
    <property type="evidence" value="ECO:0007669"/>
    <property type="project" value="UniProtKB-KW"/>
</dbReference>
<dbReference type="InterPro" id="IPR050241">
    <property type="entry name" value="NAD-cap_RNA_hydrolase_NudC"/>
</dbReference>
<keyword evidence="5" id="KW-0479">Metal-binding</keyword>
<keyword evidence="14" id="KW-1185">Reference proteome</keyword>
<dbReference type="EMBL" id="JAGJCF010000007">
    <property type="protein sequence ID" value="MBP0616424.1"/>
    <property type="molecule type" value="Genomic_DNA"/>
</dbReference>
<evidence type="ECO:0000256" key="8">
    <source>
        <dbReference type="ARBA" id="ARBA00023027"/>
    </source>
</evidence>
<dbReference type="CDD" id="cd03429">
    <property type="entry name" value="NUDIX_NADH_pyrophosphatase_Nudt13"/>
    <property type="match status" value="1"/>
</dbReference>
<dbReference type="Pfam" id="PF00293">
    <property type="entry name" value="NUDIX"/>
    <property type="match status" value="1"/>
</dbReference>
<dbReference type="NCBIfam" id="NF001299">
    <property type="entry name" value="PRK00241.1"/>
    <property type="match status" value="1"/>
</dbReference>
<evidence type="ECO:0000256" key="9">
    <source>
        <dbReference type="ARBA" id="ARBA00023679"/>
    </source>
</evidence>
<evidence type="ECO:0000256" key="4">
    <source>
        <dbReference type="ARBA" id="ARBA00012381"/>
    </source>
</evidence>
<dbReference type="PROSITE" id="PS00893">
    <property type="entry name" value="NUDIX_BOX"/>
    <property type="match status" value="1"/>
</dbReference>
<keyword evidence="6 10" id="KW-0378">Hydrolase</keyword>
<dbReference type="Gene3D" id="3.90.79.10">
    <property type="entry name" value="Nucleoside Triphosphate Pyrophosphohydrolase"/>
    <property type="match status" value="1"/>
</dbReference>
<evidence type="ECO:0000259" key="12">
    <source>
        <dbReference type="PROSITE" id="PS51462"/>
    </source>
</evidence>
<evidence type="ECO:0000256" key="7">
    <source>
        <dbReference type="ARBA" id="ARBA00022842"/>
    </source>
</evidence>